<dbReference type="PROSITE" id="PS00627">
    <property type="entry name" value="GHMP_KINASES_ATP"/>
    <property type="match status" value="1"/>
</dbReference>
<protein>
    <submittedName>
        <fullName evidence="9">CLUMA_CG016182, isoform A</fullName>
    </submittedName>
</protein>
<dbReference type="PANTHER" id="PTHR10457">
    <property type="entry name" value="MEVALONATE KINASE/GALACTOKINASE"/>
    <property type="match status" value="1"/>
</dbReference>
<dbReference type="InterPro" id="IPR014721">
    <property type="entry name" value="Ribsml_uS5_D2-typ_fold_subgr"/>
</dbReference>
<dbReference type="Gene3D" id="3.30.230.10">
    <property type="match status" value="1"/>
</dbReference>
<evidence type="ECO:0000256" key="4">
    <source>
        <dbReference type="ARBA" id="ARBA00022777"/>
    </source>
</evidence>
<keyword evidence="4" id="KW-0418">Kinase</keyword>
<dbReference type="Pfam" id="PF00288">
    <property type="entry name" value="GHMP_kinases_N"/>
    <property type="match status" value="1"/>
</dbReference>
<dbReference type="InterPro" id="IPR000705">
    <property type="entry name" value="Galactokinase"/>
</dbReference>
<evidence type="ECO:0000256" key="5">
    <source>
        <dbReference type="ARBA" id="ARBA00022840"/>
    </source>
</evidence>
<reference evidence="9 10" key="1">
    <citation type="submission" date="2015-04" db="EMBL/GenBank/DDBJ databases">
        <authorList>
            <person name="Syromyatnikov M.Y."/>
            <person name="Popov V.N."/>
        </authorList>
    </citation>
    <scope>NUCLEOTIDE SEQUENCE [LARGE SCALE GENOMIC DNA]</scope>
</reference>
<evidence type="ECO:0000256" key="2">
    <source>
        <dbReference type="ARBA" id="ARBA00022679"/>
    </source>
</evidence>
<dbReference type="InterPro" id="IPR019539">
    <property type="entry name" value="GalKase_N"/>
</dbReference>
<dbReference type="PRINTS" id="PR00959">
    <property type="entry name" value="MEVGALKINASE"/>
</dbReference>
<dbReference type="PROSITE" id="PS00106">
    <property type="entry name" value="GALACTOKINASE"/>
    <property type="match status" value="1"/>
</dbReference>
<keyword evidence="5" id="KW-0067">ATP-binding</keyword>
<gene>
    <name evidence="9" type="ORF">CLUMA_CG016182</name>
</gene>
<dbReference type="Gene3D" id="3.30.70.3170">
    <property type="match status" value="1"/>
</dbReference>
<feature type="domain" description="GHMP kinase N-terminal" evidence="6">
    <location>
        <begin position="124"/>
        <end position="207"/>
    </location>
</feature>
<dbReference type="InterPro" id="IPR006204">
    <property type="entry name" value="GHMP_kinase_N_dom"/>
</dbReference>
<dbReference type="NCBIfam" id="TIGR00131">
    <property type="entry name" value="gal_kin"/>
    <property type="match status" value="1"/>
</dbReference>
<evidence type="ECO:0000259" key="6">
    <source>
        <dbReference type="Pfam" id="PF00288"/>
    </source>
</evidence>
<sequence length="477" mass="53650">MESDDLFVNVNKHIDAADERLVQLRDFFFKEFSTKAEFFVKVPGRVNLIGEHVDYSGFPVCPMALSQNILLAVATSPNNDDIIHLKNMQSKYKSFKCSIDHIKIELPKPGTYPGWHNYFLCGVKGILDYIHKMGDYPRKGFLVAVSGNIPPAAGLSSSSALVCSAALTTAFLYDLPLNKTLLATLSASSEHYIGTQGGGMDQAIAFLAKKGCAQYIEFNPVRATPIQLPPDAVFVIANSLAEANKAATSDFNKRVVECRIATKLLAKFTDRPWQDIEKLGQLQSEVLDVELEEFEALIKKHLTKDVYTKDELMSIFHIHEKEFEEKMLTPNTKDEKEFKLKQRALHVIQEAIRVEHFRHVTDNADDDDEEDAIDQMSELMKRSHKSLRNLYECSHENLEELIKISKEFGVGARLTGAGWGGCIVALTDSITTCDRYIATLNECYYDLMPQAKHLEFDQICFATEPQNGAEIFIAEFS</sequence>
<dbReference type="Pfam" id="PF10509">
    <property type="entry name" value="GalKase_gal_bdg"/>
    <property type="match status" value="1"/>
</dbReference>
<dbReference type="EMBL" id="CVRI01000059">
    <property type="protein sequence ID" value="CRL03771.1"/>
    <property type="molecule type" value="Genomic_DNA"/>
</dbReference>
<accession>A0A1J1IU32</accession>
<evidence type="ECO:0000313" key="10">
    <source>
        <dbReference type="Proteomes" id="UP000183832"/>
    </source>
</evidence>
<proteinExistence type="inferred from homology"/>
<dbReference type="Pfam" id="PF08544">
    <property type="entry name" value="GHMP_kinases_C"/>
    <property type="match status" value="1"/>
</dbReference>
<keyword evidence="2" id="KW-0808">Transferase</keyword>
<evidence type="ECO:0000259" key="7">
    <source>
        <dbReference type="Pfam" id="PF08544"/>
    </source>
</evidence>
<dbReference type="PIRSF" id="PIRSF000530">
    <property type="entry name" value="Galactokinase"/>
    <property type="match status" value="1"/>
</dbReference>
<evidence type="ECO:0000259" key="8">
    <source>
        <dbReference type="Pfam" id="PF10509"/>
    </source>
</evidence>
<dbReference type="InterPro" id="IPR013750">
    <property type="entry name" value="GHMP_kinase_C_dom"/>
</dbReference>
<dbReference type="GO" id="GO:0004335">
    <property type="term" value="F:galactokinase activity"/>
    <property type="evidence" value="ECO:0007669"/>
    <property type="project" value="InterPro"/>
</dbReference>
<dbReference type="GO" id="GO:0005829">
    <property type="term" value="C:cytosol"/>
    <property type="evidence" value="ECO:0007669"/>
    <property type="project" value="TreeGrafter"/>
</dbReference>
<dbReference type="GO" id="GO:0005524">
    <property type="term" value="F:ATP binding"/>
    <property type="evidence" value="ECO:0007669"/>
    <property type="project" value="UniProtKB-KW"/>
</dbReference>
<evidence type="ECO:0000313" key="9">
    <source>
        <dbReference type="EMBL" id="CRL03771.1"/>
    </source>
</evidence>
<dbReference type="InterPro" id="IPR019741">
    <property type="entry name" value="Galactokinase_CS"/>
</dbReference>
<dbReference type="GO" id="GO:0006012">
    <property type="term" value="P:galactose metabolic process"/>
    <property type="evidence" value="ECO:0007669"/>
    <property type="project" value="InterPro"/>
</dbReference>
<dbReference type="OrthoDB" id="187738at2759"/>
<evidence type="ECO:0000256" key="3">
    <source>
        <dbReference type="ARBA" id="ARBA00022741"/>
    </source>
</evidence>
<evidence type="ECO:0000256" key="1">
    <source>
        <dbReference type="ARBA" id="ARBA00006566"/>
    </source>
</evidence>
<dbReference type="Proteomes" id="UP000183832">
    <property type="component" value="Unassembled WGS sequence"/>
</dbReference>
<comment type="similarity">
    <text evidence="1">Belongs to the GHMP kinase family. GalK subfamily.</text>
</comment>
<dbReference type="InterPro" id="IPR036554">
    <property type="entry name" value="GHMP_kinase_C_sf"/>
</dbReference>
<dbReference type="PANTHER" id="PTHR10457:SF7">
    <property type="entry name" value="GALACTOKINASE-RELATED"/>
    <property type="match status" value="1"/>
</dbReference>
<feature type="domain" description="GHMP kinase C-terminal" evidence="7">
    <location>
        <begin position="373"/>
        <end position="428"/>
    </location>
</feature>
<organism evidence="9 10">
    <name type="scientific">Clunio marinus</name>
    <dbReference type="NCBI Taxonomy" id="568069"/>
    <lineage>
        <taxon>Eukaryota</taxon>
        <taxon>Metazoa</taxon>
        <taxon>Ecdysozoa</taxon>
        <taxon>Arthropoda</taxon>
        <taxon>Hexapoda</taxon>
        <taxon>Insecta</taxon>
        <taxon>Pterygota</taxon>
        <taxon>Neoptera</taxon>
        <taxon>Endopterygota</taxon>
        <taxon>Diptera</taxon>
        <taxon>Nematocera</taxon>
        <taxon>Chironomoidea</taxon>
        <taxon>Chironomidae</taxon>
        <taxon>Clunio</taxon>
    </lineage>
</organism>
<dbReference type="InterPro" id="IPR006203">
    <property type="entry name" value="GHMP_knse_ATP-bd_CS"/>
</dbReference>
<keyword evidence="10" id="KW-1185">Reference proteome</keyword>
<dbReference type="STRING" id="568069.A0A1J1IU32"/>
<dbReference type="PRINTS" id="PR00473">
    <property type="entry name" value="GALCTOKINASE"/>
</dbReference>
<dbReference type="InterPro" id="IPR020568">
    <property type="entry name" value="Ribosomal_Su5_D2-typ_SF"/>
</dbReference>
<dbReference type="Gene3D" id="1.20.1440.340">
    <property type="match status" value="1"/>
</dbReference>
<feature type="domain" description="Galactokinase N-terminal" evidence="8">
    <location>
        <begin position="28"/>
        <end position="74"/>
    </location>
</feature>
<keyword evidence="3" id="KW-0547">Nucleotide-binding</keyword>
<dbReference type="AlphaFoldDB" id="A0A1J1IU32"/>
<dbReference type="SUPFAM" id="SSF55060">
    <property type="entry name" value="GHMP Kinase, C-terminal domain"/>
    <property type="match status" value="1"/>
</dbReference>
<name>A0A1J1IU32_9DIPT</name>
<dbReference type="SUPFAM" id="SSF54211">
    <property type="entry name" value="Ribosomal protein S5 domain 2-like"/>
    <property type="match status" value="1"/>
</dbReference>
<dbReference type="InterPro" id="IPR006206">
    <property type="entry name" value="Mevalonate/galactokinase"/>
</dbReference>